<feature type="transmembrane region" description="Helical" evidence="9">
    <location>
        <begin position="211"/>
        <end position="235"/>
    </location>
</feature>
<keyword evidence="11" id="KW-1185">Reference proteome</keyword>
<evidence type="ECO:0000313" key="10">
    <source>
        <dbReference type="EMBL" id="RPA58944.1"/>
    </source>
</evidence>
<proteinExistence type="inferred from homology"/>
<feature type="transmembrane region" description="Helical" evidence="9">
    <location>
        <begin position="169"/>
        <end position="190"/>
    </location>
</feature>
<organism evidence="10 11">
    <name type="scientific">Gordonia oryzae</name>
    <dbReference type="NCBI Taxonomy" id="2487349"/>
    <lineage>
        <taxon>Bacteria</taxon>
        <taxon>Bacillati</taxon>
        <taxon>Actinomycetota</taxon>
        <taxon>Actinomycetes</taxon>
        <taxon>Mycobacteriales</taxon>
        <taxon>Gordoniaceae</taxon>
        <taxon>Gordonia</taxon>
    </lineage>
</organism>
<keyword evidence="6 9" id="KW-1133">Transmembrane helix</keyword>
<keyword evidence="5 9" id="KW-0812">Transmembrane</keyword>
<feature type="transmembrane region" description="Helical" evidence="9">
    <location>
        <begin position="255"/>
        <end position="286"/>
    </location>
</feature>
<keyword evidence="7 9" id="KW-0472">Membrane</keyword>
<evidence type="ECO:0000256" key="9">
    <source>
        <dbReference type="SAM" id="Phobius"/>
    </source>
</evidence>
<feature type="transmembrane region" description="Helical" evidence="9">
    <location>
        <begin position="111"/>
        <end position="130"/>
    </location>
</feature>
<comment type="similarity">
    <text evidence="2">Belongs to the binding-protein-dependent transport system permease family. FecCD subfamily.</text>
</comment>
<dbReference type="OrthoDB" id="9782305at2"/>
<feature type="transmembrane region" description="Helical" evidence="9">
    <location>
        <begin position="327"/>
        <end position="345"/>
    </location>
</feature>
<dbReference type="Proteomes" id="UP000267536">
    <property type="component" value="Unassembled WGS sequence"/>
</dbReference>
<comment type="caution">
    <text evidence="10">The sequence shown here is derived from an EMBL/GenBank/DDBJ whole genome shotgun (WGS) entry which is preliminary data.</text>
</comment>
<feature type="transmembrane region" description="Helical" evidence="9">
    <location>
        <begin position="137"/>
        <end position="157"/>
    </location>
</feature>
<comment type="subcellular location">
    <subcellularLocation>
        <location evidence="1">Cell membrane</location>
        <topology evidence="1">Multi-pass membrane protein</topology>
    </subcellularLocation>
</comment>
<reference evidence="10 11" key="1">
    <citation type="submission" date="2018-11" db="EMBL/GenBank/DDBJ databases">
        <title>Draft genome sequence of Gordonia sp. RS15-1S isolated from rice stems.</title>
        <authorList>
            <person name="Muangham S."/>
        </authorList>
    </citation>
    <scope>NUCLEOTIDE SEQUENCE [LARGE SCALE GENOMIC DNA]</scope>
    <source>
        <strain evidence="10 11">RS15-1S</strain>
    </source>
</reference>
<dbReference type="GO" id="GO:0005886">
    <property type="term" value="C:plasma membrane"/>
    <property type="evidence" value="ECO:0007669"/>
    <property type="project" value="UniProtKB-SubCell"/>
</dbReference>
<gene>
    <name evidence="10" type="ORF">EF294_13950</name>
</gene>
<evidence type="ECO:0000256" key="4">
    <source>
        <dbReference type="ARBA" id="ARBA00022475"/>
    </source>
</evidence>
<dbReference type="GO" id="GO:0022857">
    <property type="term" value="F:transmembrane transporter activity"/>
    <property type="evidence" value="ECO:0007669"/>
    <property type="project" value="InterPro"/>
</dbReference>
<dbReference type="PANTHER" id="PTHR30472:SF1">
    <property type="entry name" value="FE(3+) DICITRATE TRANSPORT SYSTEM PERMEASE PROTEIN FECC-RELATED"/>
    <property type="match status" value="1"/>
</dbReference>
<evidence type="ECO:0000313" key="11">
    <source>
        <dbReference type="Proteomes" id="UP000267536"/>
    </source>
</evidence>
<name>A0A3N4H161_9ACTN</name>
<accession>A0A3N4H161</accession>
<dbReference type="InterPro" id="IPR037294">
    <property type="entry name" value="ABC_BtuC-like"/>
</dbReference>
<dbReference type="FunFam" id="1.10.3470.10:FF:000001">
    <property type="entry name" value="Vitamin B12 ABC transporter permease BtuC"/>
    <property type="match status" value="1"/>
</dbReference>
<feature type="region of interest" description="Disordered" evidence="8">
    <location>
        <begin position="1"/>
        <end position="21"/>
    </location>
</feature>
<dbReference type="AlphaFoldDB" id="A0A3N4H161"/>
<dbReference type="SUPFAM" id="SSF81345">
    <property type="entry name" value="ABC transporter involved in vitamin B12 uptake, BtuC"/>
    <property type="match status" value="1"/>
</dbReference>
<feature type="transmembrane region" description="Helical" evidence="9">
    <location>
        <begin position="26"/>
        <end position="46"/>
    </location>
</feature>
<feature type="transmembrane region" description="Helical" evidence="9">
    <location>
        <begin position="298"/>
        <end position="321"/>
    </location>
</feature>
<dbReference type="InterPro" id="IPR000522">
    <property type="entry name" value="ABC_transptr_permease_BtuC"/>
</dbReference>
<evidence type="ECO:0000256" key="5">
    <source>
        <dbReference type="ARBA" id="ARBA00022692"/>
    </source>
</evidence>
<dbReference type="CDD" id="cd06550">
    <property type="entry name" value="TM_ABC_iron-siderophores_like"/>
    <property type="match status" value="1"/>
</dbReference>
<evidence type="ECO:0000256" key="7">
    <source>
        <dbReference type="ARBA" id="ARBA00023136"/>
    </source>
</evidence>
<evidence type="ECO:0000256" key="6">
    <source>
        <dbReference type="ARBA" id="ARBA00022989"/>
    </source>
</evidence>
<dbReference type="PANTHER" id="PTHR30472">
    <property type="entry name" value="FERRIC ENTEROBACTIN TRANSPORT SYSTEM PERMEASE PROTEIN"/>
    <property type="match status" value="1"/>
</dbReference>
<keyword evidence="3" id="KW-0813">Transport</keyword>
<keyword evidence="4" id="KW-1003">Cell membrane</keyword>
<evidence type="ECO:0000256" key="3">
    <source>
        <dbReference type="ARBA" id="ARBA00022448"/>
    </source>
</evidence>
<dbReference type="Gene3D" id="1.10.3470.10">
    <property type="entry name" value="ABC transporter involved in vitamin B12 uptake, BtuC"/>
    <property type="match status" value="1"/>
</dbReference>
<dbReference type="EMBL" id="RKMH01000010">
    <property type="protein sequence ID" value="RPA58944.1"/>
    <property type="molecule type" value="Genomic_DNA"/>
</dbReference>
<evidence type="ECO:0000256" key="1">
    <source>
        <dbReference type="ARBA" id="ARBA00004651"/>
    </source>
</evidence>
<protein>
    <submittedName>
        <fullName evidence="10">Iron ABC transporter permease</fullName>
    </submittedName>
</protein>
<evidence type="ECO:0000256" key="8">
    <source>
        <dbReference type="SAM" id="MobiDB-lite"/>
    </source>
</evidence>
<dbReference type="Pfam" id="PF01032">
    <property type="entry name" value="FecCD"/>
    <property type="match status" value="1"/>
</dbReference>
<sequence length="353" mass="35876">MVTMTATAAVPPSTPPSTTTATRRRVLTVSVAVVLMLVGAVLSMWIGTRWTEPAQVIDALTAGRGHGGDIGIIVWDQRIPRTLMALAVGAAIALSGALVQGLTGNPLGDPGVLGISGGAAFFSVLAVFLFGLQSVSAYVWFAVAGAIIAAALVFGVASLGGGGANPLSLILAGAACSAFFIAGTTAVILNDQASLNQYRFWSAGSLVERDLGILAGVAPLMIVGVVVALACGPSLNVLAAGPELATALGVRVGMIRGACFLALTLLAAAGTAAAGPIAFLGLVVPHIVRHFTGPDHRWLLVACMPAGAALMLVADVIGRVVMRPAEVQVGVILAFIGVPVYIYLVRRRRMVQT</sequence>
<evidence type="ECO:0000256" key="2">
    <source>
        <dbReference type="ARBA" id="ARBA00007935"/>
    </source>
</evidence>
<dbReference type="GO" id="GO:0033214">
    <property type="term" value="P:siderophore-iron import into cell"/>
    <property type="evidence" value="ECO:0007669"/>
    <property type="project" value="TreeGrafter"/>
</dbReference>